<dbReference type="Gene3D" id="2.60.40.2070">
    <property type="match status" value="1"/>
</dbReference>
<keyword evidence="8 10" id="KW-0472">Membrane</keyword>
<accession>A0AAE2JSC6</accession>
<dbReference type="Gene3D" id="2.60.40.3110">
    <property type="match status" value="1"/>
</dbReference>
<dbReference type="InterPro" id="IPR037224">
    <property type="entry name" value="PapC_N_sf"/>
</dbReference>
<dbReference type="PANTHER" id="PTHR30451:SF21">
    <property type="entry name" value="FIMBRIAL USHER DOMAIN-CONTAINING PROTEIN YDET-RELATED"/>
    <property type="match status" value="1"/>
</dbReference>
<name>A0AAE2JSC6_ENTCL</name>
<dbReference type="GO" id="GO:0009279">
    <property type="term" value="C:cell outer membrane"/>
    <property type="evidence" value="ECO:0007669"/>
    <property type="project" value="UniProtKB-SubCell"/>
</dbReference>
<reference evidence="13 14" key="1">
    <citation type="submission" date="2015-03" db="EMBL/GenBank/DDBJ databases">
        <authorList>
            <person name="McCorrison J."/>
            <person name="Sanka R."/>
            <person name="Adams M."/>
            <person name="Brinkac L."/>
            <person name="Nierman W."/>
            <person name="Sutton G."/>
            <person name="Nelson K."/>
            <person name="Kiedrowski L."/>
            <person name="Guerrero D."/>
            <person name="Bonomo R."/>
        </authorList>
    </citation>
    <scope>NUCLEOTIDE SEQUENCE [LARGE SCALE GENOMIC DNA]</scope>
    <source>
        <strain evidence="13 14">42324</strain>
    </source>
</reference>
<evidence type="ECO:0000256" key="3">
    <source>
        <dbReference type="ARBA" id="ARBA00022448"/>
    </source>
</evidence>
<evidence type="ECO:0000313" key="14">
    <source>
        <dbReference type="Proteomes" id="UP000033344"/>
    </source>
</evidence>
<dbReference type="Pfam" id="PF13953">
    <property type="entry name" value="PapC_C"/>
    <property type="match status" value="1"/>
</dbReference>
<dbReference type="InterPro" id="IPR043142">
    <property type="entry name" value="PapC-like_C_sf"/>
</dbReference>
<dbReference type="Gene3D" id="3.10.20.410">
    <property type="match status" value="1"/>
</dbReference>
<evidence type="ECO:0000256" key="1">
    <source>
        <dbReference type="ARBA" id="ARBA00004571"/>
    </source>
</evidence>
<evidence type="ECO:0000256" key="6">
    <source>
        <dbReference type="ARBA" id="ARBA00022692"/>
    </source>
</evidence>
<keyword evidence="5 10" id="KW-1029">Fimbrium biogenesis</keyword>
<keyword evidence="7" id="KW-0732">Signal</keyword>
<dbReference type="GO" id="GO:0009297">
    <property type="term" value="P:pilus assembly"/>
    <property type="evidence" value="ECO:0007669"/>
    <property type="project" value="InterPro"/>
</dbReference>
<evidence type="ECO:0000256" key="4">
    <source>
        <dbReference type="ARBA" id="ARBA00022452"/>
    </source>
</evidence>
<evidence type="ECO:0000256" key="5">
    <source>
        <dbReference type="ARBA" id="ARBA00022558"/>
    </source>
</evidence>
<dbReference type="AlphaFoldDB" id="A0AAE2JSC6"/>
<evidence type="ECO:0000313" key="13">
    <source>
        <dbReference type="EMBL" id="KJM41200.1"/>
    </source>
</evidence>
<dbReference type="InterPro" id="IPR025885">
    <property type="entry name" value="PapC_N"/>
</dbReference>
<evidence type="ECO:0000256" key="7">
    <source>
        <dbReference type="ARBA" id="ARBA00022729"/>
    </source>
</evidence>
<gene>
    <name evidence="13" type="ORF">SS44_01370</name>
</gene>
<feature type="domain" description="PapC N-terminal" evidence="12">
    <location>
        <begin position="35"/>
        <end position="181"/>
    </location>
</feature>
<proteinExistence type="inferred from homology"/>
<dbReference type="Pfam" id="PF13954">
    <property type="entry name" value="PapC_N"/>
    <property type="match status" value="1"/>
</dbReference>
<sequence>MKNPTSRLMVFLLALLLVMVLLLGYLRHAEAREIFNPHALEIDNPGQPVADLSTFAEADGQLPGTYRVTVYVNGERQGQAQDIAFISGPDKKLSAQVTPAMLKAWGVKTDVFPALAALPPEKPLENIGHYIPMATTDLRFSQLQLNVSIPQAAMDASARGAVDPSEWDEGVPAALLNYNLSGSNTWRNGENGSDDNYYANLQGGLNLGAWRLRNYSTWNYDDENGSHWDSVNTYLQRDIQRLKGQLTLGDSYTPSDIFDSVQFRGAQLASDDNMLPDSLRGFAPVIRGIAQSNAQVTIKQNGYIIYQSYVAPGAFTITDLYPTSGSGDLEVTIKEADGSERTFIQPFSAVPIMQREGHLKYALTAGKYRSGNEDSDEPQFGQVTAIYGLPHAITVYGGTLYSEDYQSGAAGLGFGLGELGSLSADITAAHTTLNNDETHDGQSYRVQYSKDFQTTDTSFTLAAYRYSTEGFYTFQEANDLRSDSDDGWRMTYNKRQRLQLDLSQSVGSYGSIFVSGYQQDYWKEDGYERTLSTGWNGNINGISYSITYSYSDYPESTQPADQQLAFNIQVPLSKFLSGEAANNAWASYSVNTAKHGDTRQQAGLNGTLLADNNLSYSLQQSYTNHGVGGSGNINADYKGGQGEITGGYNYDDDTQQVNYGLKGGVVVHPHGLTLSQPLGESLAVVSAPGADEAKVQNNTGVYTDGRGYAVVPYVNPYKKNRIALDTSTLGDEVDIDTAVQTVTPTQGAVVMAEFNTRVGRRVLMTLLYRGLPVPFGAQAKLKEGGSGIVGDDGQVYLTGVPEAGEIAVSWNGVQQCVVHYRLPELENSPPVVTVSQECLEVGK</sequence>
<evidence type="ECO:0000256" key="8">
    <source>
        <dbReference type="ARBA" id="ARBA00023136"/>
    </source>
</evidence>
<feature type="domain" description="PapC-like C-terminal" evidence="11">
    <location>
        <begin position="763"/>
        <end position="824"/>
    </location>
</feature>
<dbReference type="PROSITE" id="PS01151">
    <property type="entry name" value="FIMBRIAL_USHER"/>
    <property type="match status" value="1"/>
</dbReference>
<comment type="caution">
    <text evidence="13">The sequence shown here is derived from an EMBL/GenBank/DDBJ whole genome shotgun (WGS) entry which is preliminary data.</text>
</comment>
<keyword evidence="3 10" id="KW-0813">Transport</keyword>
<comment type="similarity">
    <text evidence="2 10">Belongs to the fimbrial export usher family.</text>
</comment>
<dbReference type="InterPro" id="IPR000015">
    <property type="entry name" value="Fimb_usher"/>
</dbReference>
<dbReference type="Proteomes" id="UP000033344">
    <property type="component" value="Unassembled WGS sequence"/>
</dbReference>
<dbReference type="EMBL" id="JZYG01000002">
    <property type="protein sequence ID" value="KJM41200.1"/>
    <property type="molecule type" value="Genomic_DNA"/>
</dbReference>
<dbReference type="InterPro" id="IPR042186">
    <property type="entry name" value="FimD_plug_dom"/>
</dbReference>
<dbReference type="SUPFAM" id="SSF141729">
    <property type="entry name" value="FimD N-terminal domain-like"/>
    <property type="match status" value="1"/>
</dbReference>
<dbReference type="FunFam" id="2.60.40.3110:FF:000001">
    <property type="entry name" value="Putative fimbrial outer membrane usher"/>
    <property type="match status" value="1"/>
</dbReference>
<dbReference type="GO" id="GO:0015473">
    <property type="term" value="F:fimbrial usher porin activity"/>
    <property type="evidence" value="ECO:0007669"/>
    <property type="project" value="InterPro"/>
</dbReference>
<keyword evidence="6 10" id="KW-0812">Transmembrane</keyword>
<evidence type="ECO:0000256" key="10">
    <source>
        <dbReference type="RuleBase" id="RU003884"/>
    </source>
</evidence>
<evidence type="ECO:0000256" key="2">
    <source>
        <dbReference type="ARBA" id="ARBA00008064"/>
    </source>
</evidence>
<evidence type="ECO:0000259" key="11">
    <source>
        <dbReference type="Pfam" id="PF13953"/>
    </source>
</evidence>
<dbReference type="FunFam" id="2.60.40.2610:FF:000001">
    <property type="entry name" value="Outer membrane fimbrial usher protein"/>
    <property type="match status" value="1"/>
</dbReference>
<evidence type="ECO:0000256" key="9">
    <source>
        <dbReference type="ARBA" id="ARBA00023237"/>
    </source>
</evidence>
<dbReference type="Pfam" id="PF00577">
    <property type="entry name" value="Usher"/>
    <property type="match status" value="1"/>
</dbReference>
<keyword evidence="9 10" id="KW-0998">Cell outer membrane</keyword>
<organism evidence="13 14">
    <name type="scientific">Enterobacter cloacae subsp. cloacae</name>
    <dbReference type="NCBI Taxonomy" id="336306"/>
    <lineage>
        <taxon>Bacteria</taxon>
        <taxon>Pseudomonadati</taxon>
        <taxon>Pseudomonadota</taxon>
        <taxon>Gammaproteobacteria</taxon>
        <taxon>Enterobacterales</taxon>
        <taxon>Enterobacteriaceae</taxon>
        <taxon>Enterobacter</taxon>
        <taxon>Enterobacter cloacae complex</taxon>
    </lineage>
</organism>
<dbReference type="RefSeq" id="WP_045292347.1">
    <property type="nucleotide sequence ID" value="NZ_JZYG01000002.1"/>
</dbReference>
<protein>
    <submittedName>
        <fullName evidence="13">Fimbrial assembly protein</fullName>
    </submittedName>
</protein>
<comment type="subcellular location">
    <subcellularLocation>
        <location evidence="1 10">Cell outer membrane</location>
        <topology evidence="1 10">Multi-pass membrane protein</topology>
    </subcellularLocation>
</comment>
<keyword evidence="4" id="KW-1134">Transmembrane beta strand</keyword>
<dbReference type="Gene3D" id="2.60.40.2610">
    <property type="entry name" value="Outer membrane usher protein FimD, plug domain"/>
    <property type="match status" value="1"/>
</dbReference>
<dbReference type="InterPro" id="IPR025949">
    <property type="entry name" value="PapC-like_C"/>
</dbReference>
<dbReference type="InterPro" id="IPR018030">
    <property type="entry name" value="Fimbrial_membr_usher_CS"/>
</dbReference>
<dbReference type="PANTHER" id="PTHR30451">
    <property type="entry name" value="OUTER MEMBRANE USHER PROTEIN"/>
    <property type="match status" value="1"/>
</dbReference>
<evidence type="ECO:0000259" key="12">
    <source>
        <dbReference type="Pfam" id="PF13954"/>
    </source>
</evidence>